<protein>
    <submittedName>
        <fullName evidence="1">Uncharacterized protein</fullName>
    </submittedName>
</protein>
<evidence type="ECO:0000313" key="1">
    <source>
        <dbReference type="EMBL" id="NEV68315.1"/>
    </source>
</evidence>
<dbReference type="EMBL" id="JTHE02000003">
    <property type="protein sequence ID" value="NEV68315.1"/>
    <property type="molecule type" value="Genomic_DNA"/>
</dbReference>
<organism evidence="1">
    <name type="scientific">Lyngbya confervoides BDU141951</name>
    <dbReference type="NCBI Taxonomy" id="1574623"/>
    <lineage>
        <taxon>Bacteria</taxon>
        <taxon>Bacillati</taxon>
        <taxon>Cyanobacteriota</taxon>
        <taxon>Cyanophyceae</taxon>
        <taxon>Oscillatoriophycideae</taxon>
        <taxon>Oscillatoriales</taxon>
        <taxon>Microcoleaceae</taxon>
        <taxon>Lyngbya</taxon>
    </lineage>
</organism>
<comment type="caution">
    <text evidence="1">The sequence shown here is derived from an EMBL/GenBank/DDBJ whole genome shotgun (WGS) entry which is preliminary data.</text>
</comment>
<dbReference type="AlphaFoldDB" id="A0A8T6QT06"/>
<proteinExistence type="predicted"/>
<sequence>MHLRLIWLSLIAQLGEGDHRQCHRTADRDAALLNALTVIEDAPVFLTRQLA</sequence>
<name>A0A8T6QT06_9CYAN</name>
<reference evidence="1" key="1">
    <citation type="submission" date="2014-11" db="EMBL/GenBank/DDBJ databases">
        <authorList>
            <person name="Malar M.C."/>
            <person name="Sen D."/>
            <person name="Tripathy S."/>
        </authorList>
    </citation>
    <scope>NUCLEOTIDE SEQUENCE</scope>
    <source>
        <strain evidence="1">BDU141951</strain>
    </source>
</reference>
<reference evidence="1" key="2">
    <citation type="journal article" date="2015" name="Genome Announc.">
        <title>Draft Genome Sequence of Filamentous Marine Cyanobacterium Lyngbya confervoides Strain BDU141951.</title>
        <authorList>
            <person name="Chandrababunaidu M.M."/>
            <person name="Sen D."/>
            <person name="Tripathy S."/>
        </authorList>
    </citation>
    <scope>NUCLEOTIDE SEQUENCE</scope>
    <source>
        <strain evidence="1">BDU141951</strain>
    </source>
</reference>
<gene>
    <name evidence="1" type="ORF">QQ91_014465</name>
</gene>
<reference evidence="1" key="3">
    <citation type="submission" date="2020-02" db="EMBL/GenBank/DDBJ databases">
        <authorList>
            <person name="Sarangi A.N."/>
            <person name="Ghosh S."/>
            <person name="Mukherjee M."/>
            <person name="Tripathy S."/>
        </authorList>
    </citation>
    <scope>NUCLEOTIDE SEQUENCE</scope>
    <source>
        <strain evidence="1">BDU141951</strain>
    </source>
</reference>
<accession>A0A8T6QT06</accession>